<keyword evidence="4" id="KW-1185">Reference proteome</keyword>
<comment type="caution">
    <text evidence="3">The sequence shown here is derived from an EMBL/GenBank/DDBJ whole genome shotgun (WGS) entry which is preliminary data.</text>
</comment>
<dbReference type="PANTHER" id="PTHR48081">
    <property type="entry name" value="AB HYDROLASE SUPERFAMILY PROTEIN C4A8.06C"/>
    <property type="match status" value="1"/>
</dbReference>
<evidence type="ECO:0000313" key="4">
    <source>
        <dbReference type="Proteomes" id="UP001257739"/>
    </source>
</evidence>
<dbReference type="SUPFAM" id="SSF53474">
    <property type="entry name" value="alpha/beta-Hydrolases"/>
    <property type="match status" value="1"/>
</dbReference>
<organism evidence="3 4">
    <name type="scientific">Aeromicrobium panaciterrae</name>
    <dbReference type="NCBI Taxonomy" id="363861"/>
    <lineage>
        <taxon>Bacteria</taxon>
        <taxon>Bacillati</taxon>
        <taxon>Actinomycetota</taxon>
        <taxon>Actinomycetes</taxon>
        <taxon>Propionibacteriales</taxon>
        <taxon>Nocardioidaceae</taxon>
        <taxon>Aeromicrobium</taxon>
    </lineage>
</organism>
<dbReference type="RefSeq" id="WP_309967903.1">
    <property type="nucleotide sequence ID" value="NZ_JAVDWH010000001.1"/>
</dbReference>
<dbReference type="InterPro" id="IPR013094">
    <property type="entry name" value="AB_hydrolase_3"/>
</dbReference>
<dbReference type="Pfam" id="PF07859">
    <property type="entry name" value="Abhydrolase_3"/>
    <property type="match status" value="1"/>
</dbReference>
<dbReference type="InterPro" id="IPR029058">
    <property type="entry name" value="AB_hydrolase_fold"/>
</dbReference>
<feature type="domain" description="Alpha/beta hydrolase fold-3" evidence="2">
    <location>
        <begin position="78"/>
        <end position="277"/>
    </location>
</feature>
<dbReference type="Proteomes" id="UP001257739">
    <property type="component" value="Unassembled WGS sequence"/>
</dbReference>
<protein>
    <submittedName>
        <fullName evidence="3">Acetyl esterase/lipase</fullName>
    </submittedName>
</protein>
<reference evidence="3 4" key="1">
    <citation type="submission" date="2023-07" db="EMBL/GenBank/DDBJ databases">
        <title>Sorghum-associated microbial communities from plants grown in Nebraska, USA.</title>
        <authorList>
            <person name="Schachtman D."/>
        </authorList>
    </citation>
    <scope>NUCLEOTIDE SEQUENCE [LARGE SCALE GENOMIC DNA]</scope>
    <source>
        <strain evidence="3 4">BE248</strain>
    </source>
</reference>
<evidence type="ECO:0000313" key="3">
    <source>
        <dbReference type="EMBL" id="MDR7086314.1"/>
    </source>
</evidence>
<gene>
    <name evidence="3" type="ORF">J2X11_001153</name>
</gene>
<keyword evidence="1" id="KW-0378">Hydrolase</keyword>
<evidence type="ECO:0000259" key="2">
    <source>
        <dbReference type="Pfam" id="PF07859"/>
    </source>
</evidence>
<name>A0ABU1UME1_9ACTN</name>
<evidence type="ECO:0000256" key="1">
    <source>
        <dbReference type="ARBA" id="ARBA00022801"/>
    </source>
</evidence>
<dbReference type="InterPro" id="IPR050300">
    <property type="entry name" value="GDXG_lipolytic_enzyme"/>
</dbReference>
<dbReference type="EMBL" id="JAVDWH010000001">
    <property type="protein sequence ID" value="MDR7086314.1"/>
    <property type="molecule type" value="Genomic_DNA"/>
</dbReference>
<sequence length="298" mass="32301">MKLDLRTLLFHSVLRRRIAKGGRIETVAEYIRVKQQHPDPYEPPTDKVSSGIDISTQYVGATLVYRLTPQQNPAPRSFVYVHGGSFISEIGSGQWRLVMELVRRSGSTCLVPIYALAPQATAVTTVASACDVIRNAVEEFGAANVSVLGDSAGGTIAVAAAQNLRDAGDVLPARLILLAPWLDLAMTHPDQATIAPHDLMMRRDYLLAAAQVYAGDLPLENPRVSPLFGDFSGLPPMHVFTGSHDVVATDSRQLVERVRAAGGEITYVEAPGMQHVYPIFRLIPEATKARKAIAKLLA</sequence>
<dbReference type="PANTHER" id="PTHR48081:SF8">
    <property type="entry name" value="ALPHA_BETA HYDROLASE FOLD-3 DOMAIN-CONTAINING PROTEIN-RELATED"/>
    <property type="match status" value="1"/>
</dbReference>
<accession>A0ABU1UME1</accession>
<proteinExistence type="predicted"/>
<dbReference type="Gene3D" id="3.40.50.1820">
    <property type="entry name" value="alpha/beta hydrolase"/>
    <property type="match status" value="1"/>
</dbReference>